<keyword evidence="8" id="KW-1185">Reference proteome</keyword>
<dbReference type="GO" id="GO:0019148">
    <property type="term" value="F:D-cysteine desulfhydrase activity"/>
    <property type="evidence" value="ECO:0007669"/>
    <property type="project" value="TreeGrafter"/>
</dbReference>
<dbReference type="OrthoDB" id="9801249at2"/>
<evidence type="ECO:0000256" key="1">
    <source>
        <dbReference type="ARBA" id="ARBA00001933"/>
    </source>
</evidence>
<sequence length="292" mass="32435">MFTALHSPLQQLKHTHLSQLWVKRDDLIDPYISGNKWRKLKYMLQDAIANNKHHLVTFGGAYSNHLVATASAAARSGLKSTAFVRGEKVNNEMLVLCSLYGMELIFTDRESYKNKNVCYAEYAAKHTGTYFIDEGGASAEAVQGCAEIITELPQDTAHLFCAAGTGTTAAGLWQGIQHAGLKTKLHVIPVLKGGEFIREEMSSYVNTDHTDLILHTDYHFGGYAKTKPDLLAFMKQFIAAQGILIDPVYTAKMFFAIHDLARHNYFEKDEKIIALHTGGLLGIMGMKDKLLP</sequence>
<name>A0A0D0GL32_9SPHI</name>
<feature type="domain" description="Tryptophan synthase beta chain-like PALP" evidence="6">
    <location>
        <begin position="9"/>
        <end position="278"/>
    </location>
</feature>
<evidence type="ECO:0000313" key="7">
    <source>
        <dbReference type="EMBL" id="KIO77912.1"/>
    </source>
</evidence>
<dbReference type="Pfam" id="PF00291">
    <property type="entry name" value="PALP"/>
    <property type="match status" value="1"/>
</dbReference>
<dbReference type="Proteomes" id="UP000032049">
    <property type="component" value="Unassembled WGS sequence"/>
</dbReference>
<dbReference type="PANTHER" id="PTHR43780">
    <property type="entry name" value="1-AMINOCYCLOPROPANE-1-CARBOXYLATE DEAMINASE-RELATED"/>
    <property type="match status" value="1"/>
</dbReference>
<dbReference type="RefSeq" id="WP_041879933.1">
    <property type="nucleotide sequence ID" value="NZ_CP157278.1"/>
</dbReference>
<dbReference type="EMBL" id="JXRA01000027">
    <property type="protein sequence ID" value="KIO77912.1"/>
    <property type="molecule type" value="Genomic_DNA"/>
</dbReference>
<evidence type="ECO:0000256" key="5">
    <source>
        <dbReference type="PIRSR" id="PIRSR006278-2"/>
    </source>
</evidence>
<feature type="active site" description="Nucleophile" evidence="4">
    <location>
        <position position="63"/>
    </location>
</feature>
<proteinExistence type="inferred from homology"/>
<feature type="modified residue" description="N6-(pyridoxal phosphate)lysine" evidence="5">
    <location>
        <position position="36"/>
    </location>
</feature>
<accession>A0A0D0GL32</accession>
<evidence type="ECO:0000313" key="8">
    <source>
        <dbReference type="Proteomes" id="UP000032049"/>
    </source>
</evidence>
<dbReference type="PANTHER" id="PTHR43780:SF2">
    <property type="entry name" value="1-AMINOCYCLOPROPANE-1-CARBOXYLATE DEAMINASE-RELATED"/>
    <property type="match status" value="1"/>
</dbReference>
<comment type="caution">
    <text evidence="7">The sequence shown here is derived from an EMBL/GenBank/DDBJ whole genome shotgun (WGS) entry which is preliminary data.</text>
</comment>
<dbReference type="InterPro" id="IPR036052">
    <property type="entry name" value="TrpB-like_PALP_sf"/>
</dbReference>
<organism evidence="7 8">
    <name type="scientific">Pedobacter lusitanus</name>
    <dbReference type="NCBI Taxonomy" id="1503925"/>
    <lineage>
        <taxon>Bacteria</taxon>
        <taxon>Pseudomonadati</taxon>
        <taxon>Bacteroidota</taxon>
        <taxon>Sphingobacteriia</taxon>
        <taxon>Sphingobacteriales</taxon>
        <taxon>Sphingobacteriaceae</taxon>
        <taxon>Pedobacter</taxon>
    </lineage>
</organism>
<protein>
    <submittedName>
        <fullName evidence="7">1-aminocyclopropane-1-carboxylate deaminase</fullName>
    </submittedName>
</protein>
<evidence type="ECO:0000256" key="3">
    <source>
        <dbReference type="ARBA" id="ARBA00022898"/>
    </source>
</evidence>
<dbReference type="InterPro" id="IPR027278">
    <property type="entry name" value="ACCD_DCysDesulf"/>
</dbReference>
<evidence type="ECO:0000259" key="6">
    <source>
        <dbReference type="Pfam" id="PF00291"/>
    </source>
</evidence>
<reference evidence="7 8" key="1">
    <citation type="submission" date="2015-01" db="EMBL/GenBank/DDBJ databases">
        <title>Draft genome sequence of Pedobacter sp. NL19 isolated from sludge of an effluent treatment pond in an abandoned uranium mine.</title>
        <authorList>
            <person name="Santos T."/>
            <person name="Caetano T."/>
            <person name="Covas C."/>
            <person name="Cruz A."/>
            <person name="Mendo S."/>
        </authorList>
    </citation>
    <scope>NUCLEOTIDE SEQUENCE [LARGE SCALE GENOMIC DNA]</scope>
    <source>
        <strain evidence="7 8">NL19</strain>
    </source>
</reference>
<keyword evidence="3 5" id="KW-0663">Pyridoxal phosphate</keyword>
<comment type="cofactor">
    <cofactor evidence="1">
        <name>pyridoxal 5'-phosphate</name>
        <dbReference type="ChEBI" id="CHEBI:597326"/>
    </cofactor>
</comment>
<dbReference type="PIRSF" id="PIRSF006278">
    <property type="entry name" value="ACCD_DCysDesulf"/>
    <property type="match status" value="1"/>
</dbReference>
<comment type="similarity">
    <text evidence="2">Belongs to the ACC deaminase/D-cysteine desulfhydrase family.</text>
</comment>
<evidence type="ECO:0000256" key="4">
    <source>
        <dbReference type="PIRSR" id="PIRSR006278-1"/>
    </source>
</evidence>
<dbReference type="InterPro" id="IPR001926">
    <property type="entry name" value="TrpB-like_PALP"/>
</dbReference>
<dbReference type="SUPFAM" id="SSF53686">
    <property type="entry name" value="Tryptophan synthase beta subunit-like PLP-dependent enzymes"/>
    <property type="match status" value="1"/>
</dbReference>
<gene>
    <name evidence="7" type="ORF">TH53_06655</name>
</gene>
<dbReference type="STRING" id="1503925.TH53_06655"/>
<dbReference type="Gene3D" id="3.40.50.1100">
    <property type="match status" value="2"/>
</dbReference>
<evidence type="ECO:0000256" key="2">
    <source>
        <dbReference type="ARBA" id="ARBA00008639"/>
    </source>
</evidence>
<dbReference type="AlphaFoldDB" id="A0A0D0GL32"/>